<dbReference type="Proteomes" id="UP001497744">
    <property type="component" value="Unassembled WGS sequence"/>
</dbReference>
<sequence length="1217" mass="133329">MLGGAGNLAFDVLDFSRNPYIDVALLRGFYGKMWLRQRSKKCSERSEASGRAACTNVNASRLIAYFQEAGYIAATSWKMIQKTLTDCPSNLKEAIDWILRVTGKDGGNGGGNGTKALAEKVQRLLQEVQVSDTKLRENIDKVKNALDTGTTGLIAKLADGLQQFIGYEPGSGNTTGKITGGGILPANVAKYQVCNAVLNFVIRFLEGLLVINGVGNTNKEDVTKVIATLRKCVGTGQVPKGFQQLVEGIKQKVKEIDLKVFPGSAGTNLKEVFEALKKVDENSSLEQADNLEPNGVQGFLDHVVAKVKGVNPQEKLTKFTNLCTQLANLFKDSDIKSGKLSPSSPLELKSTLQQNFKNAKNTATINALTLEIDNLRTKTKRPNAATVVSAVRDATHAVVGDLQHKPYTSYYNGADNNKVDNEACAKIFLSCLPLYYHALTYLYWRCDKGGWGNLSLGGGGSNTYTLREFMGSMAFADDVLNVGKNGTAVVGAALSEFAEFSTAMNKAMSSSSYATFTKALKENVSAQNTYEDCPLLALFICASSYFRFQQVKSDKLASTLPSTIREMLYFLAALPYTPVYDELENHITTSLSTPLPVAVSGSATKNETMSSSDLLGILVTSCISSSWVLGTIEGHRNPEPLLYDLFCNNMGFTYPAGPTLLNSLSNYAYALQFQLSFLYQQCSGTHSKACGWNECTYGFEMNRTGFKNPVSTHICPGFKCGDKASSCNHGSKSQPGTSGCTHNDSKTLTNSCGQGSPSPLQAFLTDNLKGFCRKYPSDHSDHLATCSGHTCHVRMGFGTTIRTETKHGSHISLTLKPLCGSCNTPLRQLSEKLGCLTKQTPGTVGDVFGFLWHLNDQLFRNTRPKMETLAKKLVESLSQNKLQTIPSFFMNILNDVARKASPPPSTASTPTVLSRSLETMAPAIPFLYQLFVAKDPKTLPGALFDLTKHCHKFTAVGLEHKSHDTSNSECPVFPNDLWSLYQSLNTQPQQANTDRQAACRKANCGGYLYPLTHTFGSTFAPKHASSYLSWFIHLTEDLEAGLQKILERFKSLPCTNCRQCKAGSHGSPSCSCPSLLECAGVLPLLYEYGFSFNNAYLLRGWKMVGNNLTSEPQNNRTCAKFSNQLSAVLASTADTPMFKLLTSIDDFLYLFRLYFCYNLSAIWMLYFCSILYTFFFILDTLHIRSHLRFSSSHILPPIALLTAGKNRALTKLTYFVP</sequence>
<evidence type="ECO:0000313" key="3">
    <source>
        <dbReference type="Proteomes" id="UP001497744"/>
    </source>
</evidence>
<dbReference type="InterPro" id="IPR024751">
    <property type="entry name" value="VESA1"/>
</dbReference>
<name>A0AAV4LQA4_BABCB</name>
<keyword evidence="1" id="KW-0812">Transmembrane</keyword>
<accession>A0AAV4LQA4</accession>
<dbReference type="Pfam" id="PF12785">
    <property type="entry name" value="VESA1_N"/>
    <property type="match status" value="1"/>
</dbReference>
<dbReference type="EMBL" id="BPLF01000001">
    <property type="protein sequence ID" value="GIX62326.1"/>
    <property type="molecule type" value="Genomic_DNA"/>
</dbReference>
<comment type="caution">
    <text evidence="2">The sequence shown here is derived from an EMBL/GenBank/DDBJ whole genome shotgun (WGS) entry which is preliminary data.</text>
</comment>
<keyword evidence="1" id="KW-0472">Membrane</keyword>
<keyword evidence="1" id="KW-1133">Transmembrane helix</keyword>
<keyword evidence="3" id="KW-1185">Reference proteome</keyword>
<protein>
    <submittedName>
        <fullName evidence="2">Variant erythrocyte surface antigen-1 family protein</fullName>
    </submittedName>
</protein>
<feature type="transmembrane region" description="Helical" evidence="1">
    <location>
        <begin position="1157"/>
        <end position="1178"/>
    </location>
</feature>
<dbReference type="RefSeq" id="XP_067714395.1">
    <property type="nucleotide sequence ID" value="XM_067858294.1"/>
</dbReference>
<evidence type="ECO:0000256" key="1">
    <source>
        <dbReference type="SAM" id="Phobius"/>
    </source>
</evidence>
<organism evidence="2 3">
    <name type="scientific">Babesia caballi</name>
    <dbReference type="NCBI Taxonomy" id="5871"/>
    <lineage>
        <taxon>Eukaryota</taxon>
        <taxon>Sar</taxon>
        <taxon>Alveolata</taxon>
        <taxon>Apicomplexa</taxon>
        <taxon>Aconoidasida</taxon>
        <taxon>Piroplasmida</taxon>
        <taxon>Babesiidae</taxon>
        <taxon>Babesia</taxon>
    </lineage>
</organism>
<dbReference type="GeneID" id="94193807"/>
<evidence type="ECO:0000313" key="2">
    <source>
        <dbReference type="EMBL" id="GIX62326.1"/>
    </source>
</evidence>
<gene>
    <name evidence="2" type="ORF">BcabD6B2_17610</name>
</gene>
<dbReference type="AlphaFoldDB" id="A0AAV4LQA4"/>
<proteinExistence type="predicted"/>
<reference evidence="2 3" key="1">
    <citation type="submission" date="2021-06" db="EMBL/GenBank/DDBJ databases">
        <title>Genome sequence of Babesia caballi.</title>
        <authorList>
            <person name="Yamagishi J."/>
            <person name="Kidaka T."/>
            <person name="Ochi A."/>
        </authorList>
    </citation>
    <scope>NUCLEOTIDE SEQUENCE [LARGE SCALE GENOMIC DNA]</scope>
    <source>
        <strain evidence="2">USDA-D6B2</strain>
    </source>
</reference>